<reference evidence="2" key="2">
    <citation type="submission" date="2020-09" db="EMBL/GenBank/DDBJ databases">
        <authorList>
            <person name="Sun Q."/>
            <person name="Kim S."/>
        </authorList>
    </citation>
    <scope>NUCLEOTIDE SEQUENCE</scope>
    <source>
        <strain evidence="2">KCTC 32020</strain>
    </source>
</reference>
<feature type="transmembrane region" description="Helical" evidence="1">
    <location>
        <begin position="332"/>
        <end position="352"/>
    </location>
</feature>
<dbReference type="Proteomes" id="UP000636453">
    <property type="component" value="Unassembled WGS sequence"/>
</dbReference>
<feature type="transmembrane region" description="Helical" evidence="1">
    <location>
        <begin position="47"/>
        <end position="65"/>
    </location>
</feature>
<feature type="transmembrane region" description="Helical" evidence="1">
    <location>
        <begin position="358"/>
        <end position="377"/>
    </location>
</feature>
<feature type="transmembrane region" description="Helical" evidence="1">
    <location>
        <begin position="260"/>
        <end position="278"/>
    </location>
</feature>
<reference evidence="2" key="1">
    <citation type="journal article" date="2014" name="Int. J. Syst. Evol. Microbiol.">
        <title>Complete genome sequence of Corynebacterium casei LMG S-19264T (=DSM 44701T), isolated from a smear-ripened cheese.</title>
        <authorList>
            <consortium name="US DOE Joint Genome Institute (JGI-PGF)"/>
            <person name="Walter F."/>
            <person name="Albersmeier A."/>
            <person name="Kalinowski J."/>
            <person name="Ruckert C."/>
        </authorList>
    </citation>
    <scope>NUCLEOTIDE SEQUENCE</scope>
    <source>
        <strain evidence="2">KCTC 32020</strain>
    </source>
</reference>
<feature type="transmembrane region" description="Helical" evidence="1">
    <location>
        <begin position="430"/>
        <end position="455"/>
    </location>
</feature>
<evidence type="ECO:0000256" key="1">
    <source>
        <dbReference type="SAM" id="Phobius"/>
    </source>
</evidence>
<feature type="transmembrane region" description="Helical" evidence="1">
    <location>
        <begin position="155"/>
        <end position="174"/>
    </location>
</feature>
<evidence type="ECO:0000313" key="2">
    <source>
        <dbReference type="EMBL" id="GHE33055.1"/>
    </source>
</evidence>
<dbReference type="AlphaFoldDB" id="A0A918Z1X8"/>
<feature type="transmembrane region" description="Helical" evidence="1">
    <location>
        <begin position="389"/>
        <end position="410"/>
    </location>
</feature>
<dbReference type="EMBL" id="BNCF01000006">
    <property type="protein sequence ID" value="GHE33055.1"/>
    <property type="molecule type" value="Genomic_DNA"/>
</dbReference>
<organism evidence="2 3">
    <name type="scientific">Vulcaniibacterium thermophilum</name>
    <dbReference type="NCBI Taxonomy" id="1169913"/>
    <lineage>
        <taxon>Bacteria</taxon>
        <taxon>Pseudomonadati</taxon>
        <taxon>Pseudomonadota</taxon>
        <taxon>Gammaproteobacteria</taxon>
        <taxon>Lysobacterales</taxon>
        <taxon>Lysobacteraceae</taxon>
        <taxon>Vulcaniibacterium</taxon>
    </lineage>
</organism>
<feature type="transmembrane region" description="Helical" evidence="1">
    <location>
        <begin position="86"/>
        <end position="108"/>
    </location>
</feature>
<comment type="caution">
    <text evidence="2">The sequence shown here is derived from an EMBL/GenBank/DDBJ whole genome shotgun (WGS) entry which is preliminary data.</text>
</comment>
<sequence length="533" mass="55533">MRQSRPRWVVAGDLNGFFGLVVDNLSILGFIAAALIGIFGFPAEVVFTRMFPGTALGVLVGNAIYTAMARRLAARSGRDDVTAMPLGLDAPTSIGMALLVLGPAFVAYRQQGMTPDAAAMATWKLGMASLMVMGALKFALSFVGEAVTRAVPRAGLLGSIAGIALVLMGFLPLVEAMRSPVVGFATLGLLLFVLVAKGRLPLRLPGVFAVFLIGTALYYGLGAAGLGAPGFHWPQPAPLRPALPWPSLGFLERLPDTVPYLPLLLPFGLLMVVGGINVSESARAAGDDYRTRDVLLTEAVSTLVAGLCGGVAQTTPYIGQPAYKHMGARSGYTLLTGVFIGVGGMLGVVAGLVQWLPLAVLAPIIVYVAIDITVQAFQATPREHAPAMVLGFLPSVAYMLAIKVGNPAWIAPDRFAQLSTALDGHGLPELAVVATLGNGFIITAMLWTSAVAAMIDRRLARAAAFLAVGAVATLFGVIHSVQPQGALQWPGALDGLQRTIALQFAGAYIVLAALMLLLLPFQRGATISGSKSN</sequence>
<protein>
    <recommendedName>
        <fullName evidence="4">MFS transporter, AGZA family, xanthine/uracil permease</fullName>
    </recommendedName>
</protein>
<dbReference type="PANTHER" id="PTHR31610">
    <property type="entry name" value="SLR0360 PROTEIN"/>
    <property type="match status" value="1"/>
</dbReference>
<accession>A0A918Z1X8</accession>
<dbReference type="PANTHER" id="PTHR31610:SF0">
    <property type="entry name" value="SLC26A_SULP TRANSPORTER DOMAIN-CONTAINING PROTEIN"/>
    <property type="match status" value="1"/>
</dbReference>
<dbReference type="OrthoDB" id="3320984at2"/>
<evidence type="ECO:0008006" key="4">
    <source>
        <dbReference type="Google" id="ProtNLM"/>
    </source>
</evidence>
<dbReference type="RefSeq" id="WP_146472607.1">
    <property type="nucleotide sequence ID" value="NZ_BNCF01000006.1"/>
</dbReference>
<feature type="transmembrane region" description="Helical" evidence="1">
    <location>
        <begin position="208"/>
        <end position="231"/>
    </location>
</feature>
<feature type="transmembrane region" description="Helical" evidence="1">
    <location>
        <begin position="501"/>
        <end position="521"/>
    </location>
</feature>
<feature type="transmembrane region" description="Helical" evidence="1">
    <location>
        <begin position="462"/>
        <end position="481"/>
    </location>
</feature>
<keyword evidence="1" id="KW-0812">Transmembrane</keyword>
<evidence type="ECO:0000313" key="3">
    <source>
        <dbReference type="Proteomes" id="UP000636453"/>
    </source>
</evidence>
<feature type="transmembrane region" description="Helical" evidence="1">
    <location>
        <begin position="120"/>
        <end position="143"/>
    </location>
</feature>
<keyword evidence="3" id="KW-1185">Reference proteome</keyword>
<feature type="transmembrane region" description="Helical" evidence="1">
    <location>
        <begin position="21"/>
        <end position="41"/>
    </location>
</feature>
<name>A0A918Z1X8_9GAMM</name>
<gene>
    <name evidence="2" type="ORF">GCM10007167_13920</name>
</gene>
<proteinExistence type="predicted"/>
<keyword evidence="1" id="KW-1133">Transmembrane helix</keyword>
<feature type="transmembrane region" description="Helical" evidence="1">
    <location>
        <begin position="180"/>
        <end position="196"/>
    </location>
</feature>
<keyword evidence="1" id="KW-0472">Membrane</keyword>